<proteinExistence type="predicted"/>
<dbReference type="PANTHER" id="PTHR47926">
    <property type="entry name" value="PENTATRICOPEPTIDE REPEAT-CONTAINING PROTEIN"/>
    <property type="match status" value="1"/>
</dbReference>
<dbReference type="PANTHER" id="PTHR47926:SF543">
    <property type="entry name" value="(WILD MALAYSIAN BANANA) HYPOTHETICAL PROTEIN"/>
    <property type="match status" value="1"/>
</dbReference>
<reference evidence="1" key="1">
    <citation type="submission" date="2022-12" db="EMBL/GenBank/DDBJ databases">
        <title>Draft genome assemblies for two species of Escallonia (Escalloniales).</title>
        <authorList>
            <person name="Chanderbali A."/>
            <person name="Dervinis C."/>
            <person name="Anghel I."/>
            <person name="Soltis D."/>
            <person name="Soltis P."/>
            <person name="Zapata F."/>
        </authorList>
    </citation>
    <scope>NUCLEOTIDE SEQUENCE</scope>
    <source>
        <strain evidence="1">UCBG64.0493</strain>
        <tissue evidence="1">Leaf</tissue>
    </source>
</reference>
<gene>
    <name evidence="1" type="ORF">RJ639_025889</name>
</gene>
<protein>
    <submittedName>
        <fullName evidence="1">Uncharacterized protein</fullName>
    </submittedName>
</protein>
<dbReference type="GO" id="GO:0009451">
    <property type="term" value="P:RNA modification"/>
    <property type="evidence" value="ECO:0007669"/>
    <property type="project" value="InterPro"/>
</dbReference>
<keyword evidence="2" id="KW-1185">Reference proteome</keyword>
<name>A0AA88UXA0_9ASTE</name>
<sequence>MGLAKEVVVLFGWMRGERSEGLVSVSGSVGASAILGVGRYAQDKLSDEAISLSYVMKEGGQDPDKLHWLECCVHGVNAYASQKGIKHDIYFGTALGDKYAKCGSVDYPFRVSQNIAMKDELSWNAMISGFAFLE</sequence>
<evidence type="ECO:0000313" key="2">
    <source>
        <dbReference type="Proteomes" id="UP001188597"/>
    </source>
</evidence>
<dbReference type="AlphaFoldDB" id="A0AA88UXA0"/>
<evidence type="ECO:0000313" key="1">
    <source>
        <dbReference type="EMBL" id="KAK2997484.1"/>
    </source>
</evidence>
<dbReference type="EMBL" id="JAVXUP010004170">
    <property type="protein sequence ID" value="KAK2997484.1"/>
    <property type="molecule type" value="Genomic_DNA"/>
</dbReference>
<accession>A0AA88UXA0</accession>
<comment type="caution">
    <text evidence="1">The sequence shown here is derived from an EMBL/GenBank/DDBJ whole genome shotgun (WGS) entry which is preliminary data.</text>
</comment>
<dbReference type="GO" id="GO:0003723">
    <property type="term" value="F:RNA binding"/>
    <property type="evidence" value="ECO:0007669"/>
    <property type="project" value="InterPro"/>
</dbReference>
<organism evidence="1 2">
    <name type="scientific">Escallonia herrerae</name>
    <dbReference type="NCBI Taxonomy" id="1293975"/>
    <lineage>
        <taxon>Eukaryota</taxon>
        <taxon>Viridiplantae</taxon>
        <taxon>Streptophyta</taxon>
        <taxon>Embryophyta</taxon>
        <taxon>Tracheophyta</taxon>
        <taxon>Spermatophyta</taxon>
        <taxon>Magnoliopsida</taxon>
        <taxon>eudicotyledons</taxon>
        <taxon>Gunneridae</taxon>
        <taxon>Pentapetalae</taxon>
        <taxon>asterids</taxon>
        <taxon>campanulids</taxon>
        <taxon>Escalloniales</taxon>
        <taxon>Escalloniaceae</taxon>
        <taxon>Escallonia</taxon>
    </lineage>
</organism>
<dbReference type="InterPro" id="IPR046960">
    <property type="entry name" value="PPR_At4g14850-like_plant"/>
</dbReference>
<dbReference type="Proteomes" id="UP001188597">
    <property type="component" value="Unassembled WGS sequence"/>
</dbReference>